<name>A0AA87ZEF2_FICCA</name>
<dbReference type="PANTHER" id="PTHR11247:SF8">
    <property type="entry name" value="PALMITOYL-PROTEIN THIOESTERASE 1"/>
    <property type="match status" value="1"/>
</dbReference>
<keyword evidence="1" id="KW-0378">Hydrolase</keyword>
<dbReference type="Proteomes" id="UP001187192">
    <property type="component" value="Unassembled WGS sequence"/>
</dbReference>
<dbReference type="AlphaFoldDB" id="A0AA87ZEF2"/>
<dbReference type="GO" id="GO:0016790">
    <property type="term" value="F:thiolester hydrolase activity"/>
    <property type="evidence" value="ECO:0007669"/>
    <property type="project" value="TreeGrafter"/>
</dbReference>
<evidence type="ECO:0000256" key="1">
    <source>
        <dbReference type="ARBA" id="ARBA00022801"/>
    </source>
</evidence>
<evidence type="ECO:0000313" key="2">
    <source>
        <dbReference type="EMBL" id="GMN31085.1"/>
    </source>
</evidence>
<reference evidence="2" key="1">
    <citation type="submission" date="2023-07" db="EMBL/GenBank/DDBJ databases">
        <title>draft genome sequence of fig (Ficus carica).</title>
        <authorList>
            <person name="Takahashi T."/>
            <person name="Nishimura K."/>
        </authorList>
    </citation>
    <scope>NUCLEOTIDE SEQUENCE</scope>
</reference>
<comment type="caution">
    <text evidence="2">The sequence shown here is derived from an EMBL/GenBank/DDBJ whole genome shotgun (WGS) entry which is preliminary data.</text>
</comment>
<dbReference type="SUPFAM" id="SSF53474">
    <property type="entry name" value="alpha/beta-Hydrolases"/>
    <property type="match status" value="1"/>
</dbReference>
<accession>A0AA87ZEF2</accession>
<keyword evidence="3" id="KW-1185">Reference proteome</keyword>
<dbReference type="PANTHER" id="PTHR11247">
    <property type="entry name" value="PALMITOYL-PROTEIN THIOESTERASE/DOLICHYLDIPHOSPHATASE 1"/>
    <property type="match status" value="1"/>
</dbReference>
<protein>
    <submittedName>
        <fullName evidence="2">Uncharacterized protein</fullName>
    </submittedName>
</protein>
<dbReference type="InterPro" id="IPR029058">
    <property type="entry name" value="AB_hydrolase_fold"/>
</dbReference>
<dbReference type="Gene3D" id="3.40.50.1820">
    <property type="entry name" value="alpha/beta hydrolase"/>
    <property type="match status" value="1"/>
</dbReference>
<dbReference type="Pfam" id="PF02089">
    <property type="entry name" value="Palm_thioest"/>
    <property type="match status" value="1"/>
</dbReference>
<gene>
    <name evidence="2" type="ORF">TIFTF001_003094</name>
</gene>
<dbReference type="EMBL" id="BTGU01000003">
    <property type="protein sequence ID" value="GMN31085.1"/>
    <property type="molecule type" value="Genomic_DNA"/>
</dbReference>
<proteinExistence type="predicted"/>
<evidence type="ECO:0000313" key="3">
    <source>
        <dbReference type="Proteomes" id="UP001187192"/>
    </source>
</evidence>
<organism evidence="2 3">
    <name type="scientific">Ficus carica</name>
    <name type="common">Common fig</name>
    <dbReference type="NCBI Taxonomy" id="3494"/>
    <lineage>
        <taxon>Eukaryota</taxon>
        <taxon>Viridiplantae</taxon>
        <taxon>Streptophyta</taxon>
        <taxon>Embryophyta</taxon>
        <taxon>Tracheophyta</taxon>
        <taxon>Spermatophyta</taxon>
        <taxon>Magnoliopsida</taxon>
        <taxon>eudicotyledons</taxon>
        <taxon>Gunneridae</taxon>
        <taxon>Pentapetalae</taxon>
        <taxon>rosids</taxon>
        <taxon>fabids</taxon>
        <taxon>Rosales</taxon>
        <taxon>Moraceae</taxon>
        <taxon>Ficeae</taxon>
        <taxon>Ficus</taxon>
    </lineage>
</organism>
<sequence length="121" mass="13953">MCTKLYIEDWIGLRTLDEAGRVKYIEVPGSHLGISECDMKKYVVPYMIDSTENGEMKDIDTHVSVYEGHQRELEHEKRKQDVPELEEEKLSCSIVLEGSSSYDWPPSIRDFLSELLGITEL</sequence>